<dbReference type="Bgee" id="ENSORLG00000022782">
    <property type="expression patterns" value="Expressed in pharyngeal gill and 10 other cell types or tissues"/>
</dbReference>
<dbReference type="InParanoid" id="A0A3B3I7B4"/>
<evidence type="ECO:0000313" key="2">
    <source>
        <dbReference type="Proteomes" id="UP000001038"/>
    </source>
</evidence>
<dbReference type="InterPro" id="IPR013783">
    <property type="entry name" value="Ig-like_fold"/>
</dbReference>
<dbReference type="Proteomes" id="UP000001038">
    <property type="component" value="Chromosome 10"/>
</dbReference>
<dbReference type="Gene3D" id="2.60.40.10">
    <property type="entry name" value="Immunoglobulins"/>
    <property type="match status" value="1"/>
</dbReference>
<name>A0A3B3I7B4_ORYLA</name>
<sequence length="132" mass="15099">SKLVFTRFEKVASGRASGVKHCQIYHATCSLWRPLMGEAESGREYIEPLTHGSKYELFTKNVKVLTGRKDRPPNIKMNDTFSFLPSNGTFWIHNLSRNDSGEYRLIIFDSNGKQTKIHTLQLSVQGKYVFIS</sequence>
<reference evidence="1" key="2">
    <citation type="submission" date="2025-08" db="UniProtKB">
        <authorList>
            <consortium name="Ensembl"/>
        </authorList>
    </citation>
    <scope>IDENTIFICATION</scope>
    <source>
        <strain evidence="1">Hd-rR</strain>
    </source>
</reference>
<dbReference type="SUPFAM" id="SSF48726">
    <property type="entry name" value="Immunoglobulin"/>
    <property type="match status" value="1"/>
</dbReference>
<dbReference type="GeneTree" id="ENSGT01030000234806"/>
<dbReference type="AlphaFoldDB" id="A0A3B3I7B4"/>
<reference evidence="1 2" key="1">
    <citation type="journal article" date="2007" name="Nature">
        <title>The medaka draft genome and insights into vertebrate genome evolution.</title>
        <authorList>
            <person name="Kasahara M."/>
            <person name="Naruse K."/>
            <person name="Sasaki S."/>
            <person name="Nakatani Y."/>
            <person name="Qu W."/>
            <person name="Ahsan B."/>
            <person name="Yamada T."/>
            <person name="Nagayasu Y."/>
            <person name="Doi K."/>
            <person name="Kasai Y."/>
            <person name="Jindo T."/>
            <person name="Kobayashi D."/>
            <person name="Shimada A."/>
            <person name="Toyoda A."/>
            <person name="Kuroki Y."/>
            <person name="Fujiyama A."/>
            <person name="Sasaki T."/>
            <person name="Shimizu A."/>
            <person name="Asakawa S."/>
            <person name="Shimizu N."/>
            <person name="Hashimoto S."/>
            <person name="Yang J."/>
            <person name="Lee Y."/>
            <person name="Matsushima K."/>
            <person name="Sugano S."/>
            <person name="Sakaizumi M."/>
            <person name="Narita T."/>
            <person name="Ohishi K."/>
            <person name="Haga S."/>
            <person name="Ohta F."/>
            <person name="Nomoto H."/>
            <person name="Nogata K."/>
            <person name="Morishita T."/>
            <person name="Endo T."/>
            <person name="Shin-I T."/>
            <person name="Takeda H."/>
            <person name="Morishita S."/>
            <person name="Kohara Y."/>
        </authorList>
    </citation>
    <scope>NUCLEOTIDE SEQUENCE [LARGE SCALE GENOMIC DNA]</scope>
    <source>
        <strain evidence="1 2">Hd-rR</strain>
    </source>
</reference>
<dbReference type="Ensembl" id="ENSORLT00000041230.1">
    <property type="protein sequence ID" value="ENSORLP00000039774.1"/>
    <property type="gene ID" value="ENSORLG00000022782.1"/>
</dbReference>
<evidence type="ECO:0008006" key="3">
    <source>
        <dbReference type="Google" id="ProtNLM"/>
    </source>
</evidence>
<dbReference type="InterPro" id="IPR036179">
    <property type="entry name" value="Ig-like_dom_sf"/>
</dbReference>
<evidence type="ECO:0000313" key="1">
    <source>
        <dbReference type="Ensembl" id="ENSORLP00000039774.1"/>
    </source>
</evidence>
<proteinExistence type="predicted"/>
<keyword evidence="2" id="KW-1185">Reference proteome</keyword>
<organism evidence="1 2">
    <name type="scientific">Oryzias latipes</name>
    <name type="common">Japanese rice fish</name>
    <name type="synonym">Japanese killifish</name>
    <dbReference type="NCBI Taxonomy" id="8090"/>
    <lineage>
        <taxon>Eukaryota</taxon>
        <taxon>Metazoa</taxon>
        <taxon>Chordata</taxon>
        <taxon>Craniata</taxon>
        <taxon>Vertebrata</taxon>
        <taxon>Euteleostomi</taxon>
        <taxon>Actinopterygii</taxon>
        <taxon>Neopterygii</taxon>
        <taxon>Teleostei</taxon>
        <taxon>Neoteleostei</taxon>
        <taxon>Acanthomorphata</taxon>
        <taxon>Ovalentaria</taxon>
        <taxon>Atherinomorphae</taxon>
        <taxon>Beloniformes</taxon>
        <taxon>Adrianichthyidae</taxon>
        <taxon>Oryziinae</taxon>
        <taxon>Oryzias</taxon>
    </lineage>
</organism>
<reference evidence="1" key="3">
    <citation type="submission" date="2025-09" db="UniProtKB">
        <authorList>
            <consortium name="Ensembl"/>
        </authorList>
    </citation>
    <scope>IDENTIFICATION</scope>
    <source>
        <strain evidence="1">Hd-rR</strain>
    </source>
</reference>
<protein>
    <recommendedName>
        <fullName evidence="3">Immunoglobulin V-set domain-containing protein</fullName>
    </recommendedName>
</protein>
<accession>A0A3B3I7B4</accession>